<accession>D8R590</accession>
<organism evidence="2">
    <name type="scientific">Selaginella moellendorffii</name>
    <name type="common">Spikemoss</name>
    <dbReference type="NCBI Taxonomy" id="88036"/>
    <lineage>
        <taxon>Eukaryota</taxon>
        <taxon>Viridiplantae</taxon>
        <taxon>Streptophyta</taxon>
        <taxon>Embryophyta</taxon>
        <taxon>Tracheophyta</taxon>
        <taxon>Lycopodiopsida</taxon>
        <taxon>Selaginellales</taxon>
        <taxon>Selaginellaceae</taxon>
        <taxon>Selaginella</taxon>
    </lineage>
</organism>
<dbReference type="eggNOG" id="ENOG502QQZW">
    <property type="taxonomic scope" value="Eukaryota"/>
</dbReference>
<dbReference type="Proteomes" id="UP000001514">
    <property type="component" value="Unassembled WGS sequence"/>
</dbReference>
<sequence length="1356" mass="149820">DYSEIFGEEYRIVEETTDITNAGILEISLIEEGLLHVLYCLASQPVLCRRLADSEADLVPVLPFVQATVGGAGPNFVPSAEIIDETFWPWQVPQVHGVVSHEKAACLLIDLCTGPLSAWLSMVISKVDLAIELLEDVAGVIQAGHKSVNKARAALLYVMLGLSGYVDELLEQYKDVKTNILFLIEILEPYLMPALTFTESTITFGDMSTMLYEKRDQNCALALDFICAAVKRFSVLPALEVEWRQGRIAPSVLLSILAPHLAIPTGLLSQDDNTVGNASDYKFGVVGEGNDSNAAADESNLFFISPELKGMMLAADRKAVDSDGTATIVADEKSPLDQRVVDQYFDLQKDYLQLISQAERELQASEFIRFAVELHSQTEQSPESHQAAIDSLLLAAECHLNPVFMDSRSDDRQILSKVGSGKDLAAAESIIELEEERDKAVLRILLQASKWDCDLAQSMGDVGSAEFSNSLSVDAEDERLQDAATIVRQHQSQLCMFFVRQLQRDMHNLYDVLLQGLLFVLETSTGPLVPPGDLVGVILKSAERLNKSVVLEHTRAKDGYSQRRIANAFAIRRQWALLSRMVYVAAGRPFRESDIFDGGSAHKELVPASSWLQEIPRFALSSFPLVRYIGWMSLSIYAQTYQEAGLLLASSLEQLTGALLIFSDELTAFGPANRSSSNETSEEFHAQIKAPGAMAKLNIVNSIDTQESAASVLYPEFDSFFPKMRTHFLRYAGILLESVRSQIKSLAPASVPDLLGWFAEVCSDPFPQHKDGSSYSVKGFAAANVKRIVVQLLEVIVLEHMEAIIPEMPRVIRMLLKLCSSSYCDMFMLESVMSALQPLVAYAAAAGGSSYGEELRESFSVICFGALLDALKRGPQDKQQSVEGPLVIYLCGYLLPDISPGMRPGFYSSLLSWVESTKSCPPAACGKYVLAFDKILVALCSLMENSLGDGELSVYRGMHSMQPLKQAHPDSSCAEQETDFVEVGNAVTDDDGVLSEGDSLEGRYAEPPSSCSPDLLDDNVEKFLQALGPELEAAWKLHPKLAATAAGTRARCLLLASYLRRRHQHDGQQDFWHYALISLTDSVAMLQKGHCWQVAAATMDYFLALPSSLHVHMVLAEVCSILQYQCSRAPRLSWRLWTVKWMPRALQHVGLEIWKPAASSSLAPLLAAMLEHPEPELRSGALQQLRELLRRNENVSNLDVQVASQRYSYDKFVRKLVSVTWDKVTFSAASDSLLGLRQQAMELLLKFIPMAEPHQLKTFLSTIGSLVPGTTSLHFMRSGPYTNLALSLLARACIYASPEDVTSIPAKVWRVMEEQTKTKPGKQPSLFFKILTQFSEWYRNDVYGSWTTSLPGLTGV</sequence>
<name>D8R590_SELML</name>
<dbReference type="PANTHER" id="PTHR35833:SF1">
    <property type="entry name" value="GALACTOSE-BINDING DOMAIN-CONTAINING PROTEIN"/>
    <property type="match status" value="1"/>
</dbReference>
<evidence type="ECO:0000313" key="2">
    <source>
        <dbReference type="Proteomes" id="UP000001514"/>
    </source>
</evidence>
<dbReference type="InParanoid" id="D8R590"/>
<dbReference type="PANTHER" id="PTHR35833">
    <property type="entry name" value="GALACTOSE-BINDING DOMAIN-LIKE, ARMADILLO-TYPE FOLD PROTEIN-RELATED"/>
    <property type="match status" value="1"/>
</dbReference>
<reference evidence="1 2" key="1">
    <citation type="journal article" date="2011" name="Science">
        <title>The Selaginella genome identifies genetic changes associated with the evolution of vascular plants.</title>
        <authorList>
            <person name="Banks J.A."/>
            <person name="Nishiyama T."/>
            <person name="Hasebe M."/>
            <person name="Bowman J.L."/>
            <person name="Gribskov M."/>
            <person name="dePamphilis C."/>
            <person name="Albert V.A."/>
            <person name="Aono N."/>
            <person name="Aoyama T."/>
            <person name="Ambrose B.A."/>
            <person name="Ashton N.W."/>
            <person name="Axtell M.J."/>
            <person name="Barker E."/>
            <person name="Barker M.S."/>
            <person name="Bennetzen J.L."/>
            <person name="Bonawitz N.D."/>
            <person name="Chapple C."/>
            <person name="Cheng C."/>
            <person name="Correa L.G."/>
            <person name="Dacre M."/>
            <person name="DeBarry J."/>
            <person name="Dreyer I."/>
            <person name="Elias M."/>
            <person name="Engstrom E.M."/>
            <person name="Estelle M."/>
            <person name="Feng L."/>
            <person name="Finet C."/>
            <person name="Floyd S.K."/>
            <person name="Frommer W.B."/>
            <person name="Fujita T."/>
            <person name="Gramzow L."/>
            <person name="Gutensohn M."/>
            <person name="Harholt J."/>
            <person name="Hattori M."/>
            <person name="Heyl A."/>
            <person name="Hirai T."/>
            <person name="Hiwatashi Y."/>
            <person name="Ishikawa M."/>
            <person name="Iwata M."/>
            <person name="Karol K.G."/>
            <person name="Koehler B."/>
            <person name="Kolukisaoglu U."/>
            <person name="Kubo M."/>
            <person name="Kurata T."/>
            <person name="Lalonde S."/>
            <person name="Li K."/>
            <person name="Li Y."/>
            <person name="Litt A."/>
            <person name="Lyons E."/>
            <person name="Manning G."/>
            <person name="Maruyama T."/>
            <person name="Michael T.P."/>
            <person name="Mikami K."/>
            <person name="Miyazaki S."/>
            <person name="Morinaga S."/>
            <person name="Murata T."/>
            <person name="Mueller-Roeber B."/>
            <person name="Nelson D.R."/>
            <person name="Obara M."/>
            <person name="Oguri Y."/>
            <person name="Olmstead R.G."/>
            <person name="Onodera N."/>
            <person name="Petersen B.L."/>
            <person name="Pils B."/>
            <person name="Prigge M."/>
            <person name="Rensing S.A."/>
            <person name="Riano-Pachon D.M."/>
            <person name="Roberts A.W."/>
            <person name="Sato Y."/>
            <person name="Scheller H.V."/>
            <person name="Schulz B."/>
            <person name="Schulz C."/>
            <person name="Shakirov E.V."/>
            <person name="Shibagaki N."/>
            <person name="Shinohara N."/>
            <person name="Shippen D.E."/>
            <person name="Soerensen I."/>
            <person name="Sotooka R."/>
            <person name="Sugimoto N."/>
            <person name="Sugita M."/>
            <person name="Sumikawa N."/>
            <person name="Tanurdzic M."/>
            <person name="Theissen G."/>
            <person name="Ulvskov P."/>
            <person name="Wakazuki S."/>
            <person name="Weng J.K."/>
            <person name="Willats W.W."/>
            <person name="Wipf D."/>
            <person name="Wolf P.G."/>
            <person name="Yang L."/>
            <person name="Zimmer A.D."/>
            <person name="Zhu Q."/>
            <person name="Mitros T."/>
            <person name="Hellsten U."/>
            <person name="Loque D."/>
            <person name="Otillar R."/>
            <person name="Salamov A."/>
            <person name="Schmutz J."/>
            <person name="Shapiro H."/>
            <person name="Lindquist E."/>
            <person name="Lucas S."/>
            <person name="Rokhsar D."/>
            <person name="Grigoriev I.V."/>
        </authorList>
    </citation>
    <scope>NUCLEOTIDE SEQUENCE [LARGE SCALE GENOMIC DNA]</scope>
</reference>
<dbReference type="InterPro" id="IPR016024">
    <property type="entry name" value="ARM-type_fold"/>
</dbReference>
<proteinExistence type="predicted"/>
<protein>
    <submittedName>
        <fullName evidence="1">Uncharacterized protein</fullName>
    </submittedName>
</protein>
<dbReference type="EMBL" id="GL377572">
    <property type="protein sequence ID" value="EFJ32803.1"/>
    <property type="molecule type" value="Genomic_DNA"/>
</dbReference>
<dbReference type="KEGG" id="smo:SELMODRAFT_85532"/>
<feature type="non-terminal residue" evidence="1">
    <location>
        <position position="1"/>
    </location>
</feature>
<keyword evidence="2" id="KW-1185">Reference proteome</keyword>
<gene>
    <name evidence="1" type="ORF">SELMODRAFT_85532</name>
</gene>
<dbReference type="STRING" id="88036.D8R590"/>
<dbReference type="HOGENOM" id="CLU_001655_0_0_1"/>
<evidence type="ECO:0000313" key="1">
    <source>
        <dbReference type="EMBL" id="EFJ32803.1"/>
    </source>
</evidence>
<dbReference type="SUPFAM" id="SSF48371">
    <property type="entry name" value="ARM repeat"/>
    <property type="match status" value="1"/>
</dbReference>
<dbReference type="Gramene" id="EFJ32803">
    <property type="protein sequence ID" value="EFJ32803"/>
    <property type="gene ID" value="SELMODRAFT_85532"/>
</dbReference>